<accession>A0A8S5PX91</accession>
<sequence length="526" mass="59716">MKIKTDARAVWEEYQGGRDYNNAIGLYENYALNERFYVGDQWAGAKANDMLKPTMNFLKRVVAYMVATLVADETAVYLSPFVPDADLEELCRMVSGEVERVIEDNKIKAKYRKLIRNGAVDGDYCLYFYFDPDAETGQEAQGEIRSEIVENINVIFGNPYCMEAQKQPWIMIVQRRLVEEVQDEAKASGGDADDIHADDDATQGETSNDGKLCTVLTKIWREEGEVWCQKSTQDAIVRKKWNTGYKLYPVAFCQWEEVKSSYHGQALLTGLIQNQIATNKIFAMAVRHVELLAFPKIAYDVNKIERWTNRVGEAIEVVGNPNEAIAAGFRAPDMSYQVMELVDKTVSMTRDFMGASDAALGNVRPDNTSAIIAVQEASAVPLELQKLAFYQFVEDYVRIIVDMMRQNYGTRYVVTEGQDEVTGEPTNTMVLLDFAQLEDINLRVKVDVGAAAYWSELTQVQTLDNLFNKQIITDPVDYLEAVPDRYIKNKNKIIESVKRQQAMQQQQLAQMQAAQQMQQQIDPNML</sequence>
<organism evidence="2">
    <name type="scientific">Myoviridae sp. ctWiL39</name>
    <dbReference type="NCBI Taxonomy" id="2825120"/>
    <lineage>
        <taxon>Viruses</taxon>
        <taxon>Duplodnaviria</taxon>
        <taxon>Heunggongvirae</taxon>
        <taxon>Uroviricota</taxon>
        <taxon>Caudoviricetes</taxon>
    </lineage>
</organism>
<evidence type="ECO:0000313" key="2">
    <source>
        <dbReference type="EMBL" id="DAE11376.1"/>
    </source>
</evidence>
<reference evidence="2" key="1">
    <citation type="journal article" date="2021" name="Proc. Natl. Acad. Sci. U.S.A.">
        <title>A Catalog of Tens of Thousands of Viruses from Human Metagenomes Reveals Hidden Associations with Chronic Diseases.</title>
        <authorList>
            <person name="Tisza M.J."/>
            <person name="Buck C.B."/>
        </authorList>
    </citation>
    <scope>NUCLEOTIDE SEQUENCE</scope>
    <source>
        <strain evidence="2">CtWiL39</strain>
    </source>
</reference>
<feature type="region of interest" description="Disordered" evidence="1">
    <location>
        <begin position="187"/>
        <end position="206"/>
    </location>
</feature>
<name>A0A8S5PX91_9CAUD</name>
<dbReference type="EMBL" id="BK015531">
    <property type="protein sequence ID" value="DAE11376.1"/>
    <property type="molecule type" value="Genomic_DNA"/>
</dbReference>
<protein>
    <submittedName>
        <fullName evidence="2">Portal protein dodecamer 3.3A</fullName>
    </submittedName>
</protein>
<evidence type="ECO:0000256" key="1">
    <source>
        <dbReference type="SAM" id="MobiDB-lite"/>
    </source>
</evidence>
<proteinExistence type="predicted"/>